<feature type="transmembrane region" description="Helical" evidence="5">
    <location>
        <begin position="211"/>
        <end position="227"/>
    </location>
</feature>
<keyword evidence="7" id="KW-0436">Ligase</keyword>
<dbReference type="Pfam" id="PF04932">
    <property type="entry name" value="Wzy_C"/>
    <property type="match status" value="1"/>
</dbReference>
<dbReference type="AlphaFoldDB" id="A0A6N6MB95"/>
<dbReference type="GO" id="GO:0016020">
    <property type="term" value="C:membrane"/>
    <property type="evidence" value="ECO:0007669"/>
    <property type="project" value="UniProtKB-SubCell"/>
</dbReference>
<feature type="transmembrane region" description="Helical" evidence="5">
    <location>
        <begin position="163"/>
        <end position="182"/>
    </location>
</feature>
<feature type="transmembrane region" description="Helical" evidence="5">
    <location>
        <begin position="328"/>
        <end position="348"/>
    </location>
</feature>
<feature type="domain" description="O-antigen ligase-related" evidence="6">
    <location>
        <begin position="195"/>
        <end position="343"/>
    </location>
</feature>
<reference evidence="7 8" key="1">
    <citation type="submission" date="2019-09" db="EMBL/GenBank/DDBJ databases">
        <title>Genomes of Cryomorphaceae.</title>
        <authorList>
            <person name="Bowman J.P."/>
        </authorList>
    </citation>
    <scope>NUCLEOTIDE SEQUENCE [LARGE SCALE GENOMIC DNA]</scope>
    <source>
        <strain evidence="7 8">KCTC 52047</strain>
    </source>
</reference>
<keyword evidence="4 5" id="KW-0472">Membrane</keyword>
<accession>A0A6N6MB95</accession>
<proteinExistence type="predicted"/>
<evidence type="ECO:0000256" key="5">
    <source>
        <dbReference type="SAM" id="Phobius"/>
    </source>
</evidence>
<evidence type="ECO:0000259" key="6">
    <source>
        <dbReference type="Pfam" id="PF04932"/>
    </source>
</evidence>
<dbReference type="InterPro" id="IPR007016">
    <property type="entry name" value="O-antigen_ligase-rel_domated"/>
</dbReference>
<feature type="transmembrane region" description="Helical" evidence="5">
    <location>
        <begin position="94"/>
        <end position="111"/>
    </location>
</feature>
<dbReference type="PANTHER" id="PTHR37422:SF17">
    <property type="entry name" value="O-ANTIGEN LIGASE"/>
    <property type="match status" value="1"/>
</dbReference>
<evidence type="ECO:0000256" key="4">
    <source>
        <dbReference type="ARBA" id="ARBA00023136"/>
    </source>
</evidence>
<dbReference type="OrthoDB" id="1631746at2"/>
<dbReference type="Proteomes" id="UP000435357">
    <property type="component" value="Unassembled WGS sequence"/>
</dbReference>
<feature type="transmembrane region" description="Helical" evidence="5">
    <location>
        <begin position="123"/>
        <end position="143"/>
    </location>
</feature>
<evidence type="ECO:0000313" key="8">
    <source>
        <dbReference type="Proteomes" id="UP000435357"/>
    </source>
</evidence>
<dbReference type="EMBL" id="WACR01000002">
    <property type="protein sequence ID" value="KAB1065707.1"/>
    <property type="molecule type" value="Genomic_DNA"/>
</dbReference>
<keyword evidence="3 5" id="KW-1133">Transmembrane helix</keyword>
<dbReference type="RefSeq" id="WP_151166532.1">
    <property type="nucleotide sequence ID" value="NZ_WACR01000002.1"/>
</dbReference>
<feature type="transmembrane region" description="Helical" evidence="5">
    <location>
        <begin position="360"/>
        <end position="379"/>
    </location>
</feature>
<organism evidence="7 8">
    <name type="scientific">Salibacter halophilus</name>
    <dbReference type="NCBI Taxonomy" id="1803916"/>
    <lineage>
        <taxon>Bacteria</taxon>
        <taxon>Pseudomonadati</taxon>
        <taxon>Bacteroidota</taxon>
        <taxon>Flavobacteriia</taxon>
        <taxon>Flavobacteriales</taxon>
        <taxon>Salibacteraceae</taxon>
        <taxon>Salibacter</taxon>
    </lineage>
</organism>
<evidence type="ECO:0000256" key="3">
    <source>
        <dbReference type="ARBA" id="ARBA00022989"/>
    </source>
</evidence>
<feature type="transmembrane region" description="Helical" evidence="5">
    <location>
        <begin position="236"/>
        <end position="257"/>
    </location>
</feature>
<sequence>MSKPIGIKNINLKKVNLYLAHLVVFLLPFEQRLLPWALIIFAASNIFIHPFHERVYYYKKRKFFIWLFSAYYLAHAIGVIYSDDLGSGFFDLEIKLSLLLVPWVVLTSNVINKFTLPELLRTFLYATVLAAIVSFVYAGISYYKSGEVESFYYVYLSYYRHAGYFSIYVNFAIAILIIFIFHNREKVQLHNYLMLTFLIITVYQLSARMGIIVLGFLLAYAFSYLVFPRIRFKNPLIALTLVVVFTAGFIAVSIKYVDRFKDVTENVMNEESSSGSRPLLWKYSWELFQEKPLLGYGTGDVSEVMNDKWEKENFDYAEERHLNAHNQFVQSGVALGLLGLLPLIGMLVIPLFKVNIHSNFIFPLFVFIITMSCLTEAIFERQDGVVFYAIFNAFLYFTYSD</sequence>
<comment type="subcellular location">
    <subcellularLocation>
        <location evidence="1">Membrane</location>
        <topology evidence="1">Multi-pass membrane protein</topology>
    </subcellularLocation>
</comment>
<keyword evidence="8" id="KW-1185">Reference proteome</keyword>
<feature type="transmembrane region" description="Helical" evidence="5">
    <location>
        <begin position="385"/>
        <end position="400"/>
    </location>
</feature>
<dbReference type="InterPro" id="IPR051533">
    <property type="entry name" value="WaaL-like"/>
</dbReference>
<feature type="transmembrane region" description="Helical" evidence="5">
    <location>
        <begin position="33"/>
        <end position="51"/>
    </location>
</feature>
<evidence type="ECO:0000256" key="2">
    <source>
        <dbReference type="ARBA" id="ARBA00022692"/>
    </source>
</evidence>
<dbReference type="PANTHER" id="PTHR37422">
    <property type="entry name" value="TEICHURONIC ACID BIOSYNTHESIS PROTEIN TUAE"/>
    <property type="match status" value="1"/>
</dbReference>
<name>A0A6N6MB95_9FLAO</name>
<evidence type="ECO:0000256" key="1">
    <source>
        <dbReference type="ARBA" id="ARBA00004141"/>
    </source>
</evidence>
<comment type="caution">
    <text evidence="7">The sequence shown here is derived from an EMBL/GenBank/DDBJ whole genome shotgun (WGS) entry which is preliminary data.</text>
</comment>
<evidence type="ECO:0000313" key="7">
    <source>
        <dbReference type="EMBL" id="KAB1065707.1"/>
    </source>
</evidence>
<gene>
    <name evidence="7" type="ORF">F3059_03355</name>
</gene>
<dbReference type="GO" id="GO:0016874">
    <property type="term" value="F:ligase activity"/>
    <property type="evidence" value="ECO:0007669"/>
    <property type="project" value="UniProtKB-KW"/>
</dbReference>
<feature type="transmembrane region" description="Helical" evidence="5">
    <location>
        <begin position="63"/>
        <end position="82"/>
    </location>
</feature>
<keyword evidence="2 5" id="KW-0812">Transmembrane</keyword>
<protein>
    <submittedName>
        <fullName evidence="7">O-antigen ligase family protein</fullName>
    </submittedName>
</protein>